<comment type="pathway">
    <text evidence="2">Cofactor biosynthesis; tetrahydrofolate biosynthesis; 2-amino-4-hydroxy-6-hydroxymethyl-7,8-dihydropteridine diphosphate from 7,8-dihydroneopterin triphosphate: step 3/4.</text>
</comment>
<dbReference type="Pfam" id="PF02152">
    <property type="entry name" value="FolB"/>
    <property type="match status" value="1"/>
</dbReference>
<organism evidence="9">
    <name type="scientific">hydrothermal vent metagenome</name>
    <dbReference type="NCBI Taxonomy" id="652676"/>
    <lineage>
        <taxon>unclassified sequences</taxon>
        <taxon>metagenomes</taxon>
        <taxon>ecological metagenomes</taxon>
    </lineage>
</organism>
<name>A0A3B0SKS7_9ZZZZ</name>
<keyword evidence="6 9" id="KW-0456">Lyase</keyword>
<evidence type="ECO:0000256" key="4">
    <source>
        <dbReference type="ARBA" id="ARBA00013043"/>
    </source>
</evidence>
<dbReference type="EC" id="4.1.2.25" evidence="4"/>
<evidence type="ECO:0000256" key="1">
    <source>
        <dbReference type="ARBA" id="ARBA00001353"/>
    </source>
</evidence>
<dbReference type="InterPro" id="IPR043133">
    <property type="entry name" value="GTP-CH-I_C/QueF"/>
</dbReference>
<evidence type="ECO:0000313" key="9">
    <source>
        <dbReference type="EMBL" id="VAW05010.1"/>
    </source>
</evidence>
<comment type="catalytic activity">
    <reaction evidence="1">
        <text>7,8-dihydroneopterin = 6-hydroxymethyl-7,8-dihydropterin + glycolaldehyde</text>
        <dbReference type="Rhea" id="RHEA:10540"/>
        <dbReference type="ChEBI" id="CHEBI:17001"/>
        <dbReference type="ChEBI" id="CHEBI:17071"/>
        <dbReference type="ChEBI" id="CHEBI:44841"/>
        <dbReference type="EC" id="4.1.2.25"/>
    </reaction>
</comment>
<evidence type="ECO:0000256" key="6">
    <source>
        <dbReference type="ARBA" id="ARBA00023239"/>
    </source>
</evidence>
<dbReference type="Gene3D" id="3.30.1130.10">
    <property type="match status" value="1"/>
</dbReference>
<feature type="domain" description="Dihydroneopterin aldolase/epimerase" evidence="8">
    <location>
        <begin position="7"/>
        <end position="118"/>
    </location>
</feature>
<gene>
    <name evidence="9" type="ORF">MNBD_ACTINO02-2896</name>
</gene>
<evidence type="ECO:0000256" key="3">
    <source>
        <dbReference type="ARBA" id="ARBA00005708"/>
    </source>
</evidence>
<sequence>MDHYDRILIKDLAVMGILGINPEERTTPQEILVNATLAVHTRQAAMSDDIADSVNYRTLTKAMIRHIQEGDPLLVERLVQELADICLNMDARVHAVTISVEKPGALRHARSVGIEITRQRVDV</sequence>
<reference evidence="9" key="1">
    <citation type="submission" date="2018-06" db="EMBL/GenBank/DDBJ databases">
        <authorList>
            <person name="Zhirakovskaya E."/>
        </authorList>
    </citation>
    <scope>NUCLEOTIDE SEQUENCE</scope>
</reference>
<comment type="similarity">
    <text evidence="3">Belongs to the DHNA family.</text>
</comment>
<dbReference type="SUPFAM" id="SSF55620">
    <property type="entry name" value="Tetrahydrobiopterin biosynthesis enzymes-like"/>
    <property type="match status" value="1"/>
</dbReference>
<dbReference type="GO" id="GO:0005737">
    <property type="term" value="C:cytoplasm"/>
    <property type="evidence" value="ECO:0007669"/>
    <property type="project" value="TreeGrafter"/>
</dbReference>
<dbReference type="CDD" id="cd00534">
    <property type="entry name" value="DHNA_DHNTPE"/>
    <property type="match status" value="1"/>
</dbReference>
<keyword evidence="5" id="KW-0289">Folate biosynthesis</keyword>
<evidence type="ECO:0000256" key="2">
    <source>
        <dbReference type="ARBA" id="ARBA00005013"/>
    </source>
</evidence>
<evidence type="ECO:0000256" key="5">
    <source>
        <dbReference type="ARBA" id="ARBA00022909"/>
    </source>
</evidence>
<proteinExistence type="inferred from homology"/>
<dbReference type="InterPro" id="IPR006156">
    <property type="entry name" value="Dihydroneopterin_aldolase"/>
</dbReference>
<dbReference type="EMBL" id="UOEK01000307">
    <property type="protein sequence ID" value="VAW05010.1"/>
    <property type="molecule type" value="Genomic_DNA"/>
</dbReference>
<dbReference type="GO" id="GO:0046656">
    <property type="term" value="P:folic acid biosynthetic process"/>
    <property type="evidence" value="ECO:0007669"/>
    <property type="project" value="UniProtKB-KW"/>
</dbReference>
<evidence type="ECO:0000256" key="7">
    <source>
        <dbReference type="ARBA" id="ARBA00032903"/>
    </source>
</evidence>
<accession>A0A3B0SKS7</accession>
<dbReference type="InterPro" id="IPR006157">
    <property type="entry name" value="FolB_dom"/>
</dbReference>
<dbReference type="PANTHER" id="PTHR42844">
    <property type="entry name" value="DIHYDRONEOPTERIN ALDOLASE 1-RELATED"/>
    <property type="match status" value="1"/>
</dbReference>
<dbReference type="NCBIfam" id="TIGR00525">
    <property type="entry name" value="folB"/>
    <property type="match status" value="1"/>
</dbReference>
<dbReference type="SMART" id="SM00905">
    <property type="entry name" value="FolB"/>
    <property type="match status" value="1"/>
</dbReference>
<dbReference type="GO" id="GO:0004150">
    <property type="term" value="F:dihydroneopterin aldolase activity"/>
    <property type="evidence" value="ECO:0007669"/>
    <property type="project" value="UniProtKB-EC"/>
</dbReference>
<dbReference type="PANTHER" id="PTHR42844:SF1">
    <property type="entry name" value="DIHYDRONEOPTERIN ALDOLASE 1-RELATED"/>
    <property type="match status" value="1"/>
</dbReference>
<dbReference type="AlphaFoldDB" id="A0A3B0SKS7"/>
<protein>
    <recommendedName>
        <fullName evidence="4">dihydroneopterin aldolase</fullName>
        <ecNumber evidence="4">4.1.2.25</ecNumber>
    </recommendedName>
    <alternativeName>
        <fullName evidence="7">7,8-dihydroneopterin aldolase</fullName>
    </alternativeName>
</protein>
<evidence type="ECO:0000259" key="8">
    <source>
        <dbReference type="SMART" id="SM00905"/>
    </source>
</evidence>
<dbReference type="NCBIfam" id="TIGR00526">
    <property type="entry name" value="folB_dom"/>
    <property type="match status" value="1"/>
</dbReference>